<accession>A0A174D069</accession>
<evidence type="ECO:0000256" key="1">
    <source>
        <dbReference type="SAM" id="Phobius"/>
    </source>
</evidence>
<feature type="transmembrane region" description="Helical" evidence="1">
    <location>
        <begin position="26"/>
        <end position="45"/>
    </location>
</feature>
<proteinExistence type="predicted"/>
<name>A0A174D069_9FIRM</name>
<dbReference type="EMBL" id="CYZD01000006">
    <property type="protein sequence ID" value="CUO17378.1"/>
    <property type="molecule type" value="Genomic_DNA"/>
</dbReference>
<feature type="transmembrane region" description="Helical" evidence="1">
    <location>
        <begin position="51"/>
        <end position="69"/>
    </location>
</feature>
<protein>
    <submittedName>
        <fullName evidence="2">PrgI family protein</fullName>
    </submittedName>
</protein>
<keyword evidence="1" id="KW-1133">Transmembrane helix</keyword>
<dbReference type="AlphaFoldDB" id="A0A174D069"/>
<keyword evidence="1" id="KW-0812">Transmembrane</keyword>
<evidence type="ECO:0000313" key="2">
    <source>
        <dbReference type="EMBL" id="CUO17378.1"/>
    </source>
</evidence>
<keyword evidence="1" id="KW-0472">Membrane</keyword>
<dbReference type="Proteomes" id="UP000095409">
    <property type="component" value="Unassembled WGS sequence"/>
</dbReference>
<dbReference type="InterPro" id="IPR024414">
    <property type="entry name" value="Uncharacterised_PrgI"/>
</dbReference>
<dbReference type="RefSeq" id="WP_055066062.1">
    <property type="nucleotide sequence ID" value="NZ_CYZD01000006.1"/>
</dbReference>
<gene>
    <name evidence="2" type="ORF">ERS852394_01628</name>
</gene>
<organism evidence="2 3">
    <name type="scientific">Blautia obeum</name>
    <dbReference type="NCBI Taxonomy" id="40520"/>
    <lineage>
        <taxon>Bacteria</taxon>
        <taxon>Bacillati</taxon>
        <taxon>Bacillota</taxon>
        <taxon>Clostridia</taxon>
        <taxon>Lachnospirales</taxon>
        <taxon>Lachnospiraceae</taxon>
        <taxon>Blautia</taxon>
    </lineage>
</organism>
<sequence length="142" mass="16474">MAYVPVPKDFSKIKTKLALNLTKRQIICFSLAGICGVPVYLLTKAGMGTDVAATLMIIVMLPFFFFAMYEKDGFPAEKILLHIIRQKFLRPGIRVYRSQNLYDRIIEYDKLEKEGAWLEKKAKEAREARNPFHFLKKADRKK</sequence>
<evidence type="ECO:0000313" key="3">
    <source>
        <dbReference type="Proteomes" id="UP000095409"/>
    </source>
</evidence>
<dbReference type="Pfam" id="PF12666">
    <property type="entry name" value="PrgI"/>
    <property type="match status" value="1"/>
</dbReference>
<reference evidence="2 3" key="1">
    <citation type="submission" date="2015-09" db="EMBL/GenBank/DDBJ databases">
        <authorList>
            <consortium name="Pathogen Informatics"/>
        </authorList>
    </citation>
    <scope>NUCLEOTIDE SEQUENCE [LARGE SCALE GENOMIC DNA]</scope>
    <source>
        <strain evidence="2 3">2789STDY5608837</strain>
    </source>
</reference>